<keyword evidence="2" id="KW-1133">Transmembrane helix</keyword>
<feature type="transmembrane region" description="Helical" evidence="2">
    <location>
        <begin position="321"/>
        <end position="343"/>
    </location>
</feature>
<dbReference type="AlphaFoldDB" id="A0ABD0X668"/>
<evidence type="ECO:0000256" key="2">
    <source>
        <dbReference type="SAM" id="Phobius"/>
    </source>
</evidence>
<dbReference type="EMBL" id="JAGEUA010000003">
    <property type="protein sequence ID" value="KAL0993332.1"/>
    <property type="molecule type" value="Genomic_DNA"/>
</dbReference>
<organism evidence="3 4">
    <name type="scientific">Umbra pygmaea</name>
    <name type="common">Eastern mudminnow</name>
    <dbReference type="NCBI Taxonomy" id="75934"/>
    <lineage>
        <taxon>Eukaryota</taxon>
        <taxon>Metazoa</taxon>
        <taxon>Chordata</taxon>
        <taxon>Craniata</taxon>
        <taxon>Vertebrata</taxon>
        <taxon>Euteleostomi</taxon>
        <taxon>Actinopterygii</taxon>
        <taxon>Neopterygii</taxon>
        <taxon>Teleostei</taxon>
        <taxon>Protacanthopterygii</taxon>
        <taxon>Esociformes</taxon>
        <taxon>Umbridae</taxon>
        <taxon>Umbra</taxon>
    </lineage>
</organism>
<evidence type="ECO:0000256" key="1">
    <source>
        <dbReference type="ARBA" id="ARBA00010090"/>
    </source>
</evidence>
<comment type="similarity">
    <text evidence="1">Belongs to the apolipoprotein L family.</text>
</comment>
<dbReference type="PANTHER" id="PTHR14096">
    <property type="entry name" value="APOLIPOPROTEIN L"/>
    <property type="match status" value="1"/>
</dbReference>
<proteinExistence type="inferred from homology"/>
<sequence length="584" mass="65016">MNQIRERMLRSNFLGDLLVQYISDTLSHIETVREFCGTHSKWVLHRERELEIVTDIKNRADRINLKLDYVRNSKNKLKAFWEFMKTQMTAESKREELEKELGAVLKGALGGMEKLDSFLFAVECLAVTCMSVFEDNQFVTLPCWTSPAEVQAVINAARICYPLLIHFKRNAEAFFMPSLFNVKVLAYQLDRYIQISKEIFKMMENGDNGTPSGDEQLESPGGNVITNSSDAATSTARCSKLLPVVHLGDVCEESLLNMLQQLNQLSDIRRDQHLRMTFLFQDTAQRFIGRFSRQQARMEQFLTVVEESVVKLDRMKMGAKISSVAGSSVGLVGGILSIVGIALSPVTVGLSLALTMTGVGLGVTSGVNSLTTTVVEMKVNSIYEKKAVEIFQRFMNDVESLQECLEDVARNRDPILEKSRNALLGAGMVMAKAGVIVKGIDSIVDCASAVKVLGKQDIYLSAGKTALQDVQAARNLPKLAGDIPDIGQLAKGTPLALSRSARAGFITLNALFIGLDVFFICKDSVNLAKGSKSEMSQLLRARLALWRTEMDSWQRIYNSLCRGIWKFKKCQIILEQRFYPLGGN</sequence>
<evidence type="ECO:0000313" key="4">
    <source>
        <dbReference type="Proteomes" id="UP001557470"/>
    </source>
</evidence>
<keyword evidence="4" id="KW-1185">Reference proteome</keyword>
<dbReference type="InterPro" id="IPR008405">
    <property type="entry name" value="ApoL"/>
</dbReference>
<reference evidence="3 4" key="1">
    <citation type="submission" date="2024-06" db="EMBL/GenBank/DDBJ databases">
        <authorList>
            <person name="Pan Q."/>
            <person name="Wen M."/>
            <person name="Jouanno E."/>
            <person name="Zahm M."/>
            <person name="Klopp C."/>
            <person name="Cabau C."/>
            <person name="Louis A."/>
            <person name="Berthelot C."/>
            <person name="Parey E."/>
            <person name="Roest Crollius H."/>
            <person name="Montfort J."/>
            <person name="Robinson-Rechavi M."/>
            <person name="Bouchez O."/>
            <person name="Lampietro C."/>
            <person name="Lopez Roques C."/>
            <person name="Donnadieu C."/>
            <person name="Postlethwait J."/>
            <person name="Bobe J."/>
            <person name="Verreycken H."/>
            <person name="Guiguen Y."/>
        </authorList>
    </citation>
    <scope>NUCLEOTIDE SEQUENCE [LARGE SCALE GENOMIC DNA]</scope>
    <source>
        <strain evidence="3">Up_M1</strain>
        <tissue evidence="3">Testis</tissue>
    </source>
</reference>
<keyword evidence="2" id="KW-0472">Membrane</keyword>
<accession>A0ABD0X668</accession>
<dbReference type="Proteomes" id="UP001557470">
    <property type="component" value="Unassembled WGS sequence"/>
</dbReference>
<protein>
    <submittedName>
        <fullName evidence="3">Uncharacterized protein</fullName>
    </submittedName>
</protein>
<evidence type="ECO:0000313" key="3">
    <source>
        <dbReference type="EMBL" id="KAL0993332.1"/>
    </source>
</evidence>
<gene>
    <name evidence="3" type="ORF">UPYG_G00106260</name>
</gene>
<dbReference type="PANTHER" id="PTHR14096:SF57">
    <property type="entry name" value="APOLIPOPROTEIN L4"/>
    <property type="match status" value="1"/>
</dbReference>
<keyword evidence="2" id="KW-0812">Transmembrane</keyword>
<feature type="transmembrane region" description="Helical" evidence="2">
    <location>
        <begin position="349"/>
        <end position="370"/>
    </location>
</feature>
<comment type="caution">
    <text evidence="3">The sequence shown here is derived from an EMBL/GenBank/DDBJ whole genome shotgun (WGS) entry which is preliminary data.</text>
</comment>
<dbReference type="Pfam" id="PF05461">
    <property type="entry name" value="ApoL"/>
    <property type="match status" value="1"/>
</dbReference>
<name>A0ABD0X668_UMBPY</name>